<sequence length="288" mass="31534">MFNRFRSRLASAALVYALMEATFLSADAQEIAFDAPSASLDAEVEACLAAGGVSVLPDTQTICYNAAIFPGQFLQLADMAPASRIIITSPGGNVATARMMSRILDQRNEPIIIAGQCMSACAMVLVPGADDLTIHHSAHLSVHGIVMMGFDQWFGWLQTGAKASSRDKLVAGLGYNFPYTLHKSGQDHMVEHLKGQDVDVDYIRTISDRILSDALDHDCRVDPNAYWGMIDAAHLRTFLGDRITRMEAFAQTWDDPANKVYKSVTVPIADQTYIFERDYDDAVCTASD</sequence>
<dbReference type="Proteomes" id="UP000628854">
    <property type="component" value="Unassembled WGS sequence"/>
</dbReference>
<name>A0ABQ1J596_9PROT</name>
<evidence type="ECO:0000313" key="2">
    <source>
        <dbReference type="EMBL" id="GGB60358.1"/>
    </source>
</evidence>
<organism evidence="2 3">
    <name type="scientific">Henriciella pelagia</name>
    <dbReference type="NCBI Taxonomy" id="1977912"/>
    <lineage>
        <taxon>Bacteria</taxon>
        <taxon>Pseudomonadati</taxon>
        <taxon>Pseudomonadota</taxon>
        <taxon>Alphaproteobacteria</taxon>
        <taxon>Hyphomonadales</taxon>
        <taxon>Hyphomonadaceae</taxon>
        <taxon>Henriciella</taxon>
    </lineage>
</organism>
<feature type="signal peptide" evidence="1">
    <location>
        <begin position="1"/>
        <end position="28"/>
    </location>
</feature>
<accession>A0ABQ1J596</accession>
<reference evidence="3" key="1">
    <citation type="journal article" date="2019" name="Int. J. Syst. Evol. Microbiol.">
        <title>The Global Catalogue of Microorganisms (GCM) 10K type strain sequencing project: providing services to taxonomists for standard genome sequencing and annotation.</title>
        <authorList>
            <consortium name="The Broad Institute Genomics Platform"/>
            <consortium name="The Broad Institute Genome Sequencing Center for Infectious Disease"/>
            <person name="Wu L."/>
            <person name="Ma J."/>
        </authorList>
    </citation>
    <scope>NUCLEOTIDE SEQUENCE [LARGE SCALE GENOMIC DNA]</scope>
    <source>
        <strain evidence="3">CGMCC 1.15928</strain>
    </source>
</reference>
<proteinExistence type="predicted"/>
<feature type="chain" id="PRO_5046376722" evidence="1">
    <location>
        <begin position="29"/>
        <end position="288"/>
    </location>
</feature>
<dbReference type="RefSeq" id="WP_158084602.1">
    <property type="nucleotide sequence ID" value="NZ_BMKF01000001.1"/>
</dbReference>
<keyword evidence="3" id="KW-1185">Reference proteome</keyword>
<dbReference type="SUPFAM" id="SSF52096">
    <property type="entry name" value="ClpP/crotonase"/>
    <property type="match status" value="1"/>
</dbReference>
<dbReference type="InterPro" id="IPR029045">
    <property type="entry name" value="ClpP/crotonase-like_dom_sf"/>
</dbReference>
<evidence type="ECO:0000313" key="3">
    <source>
        <dbReference type="Proteomes" id="UP000628854"/>
    </source>
</evidence>
<protein>
    <submittedName>
        <fullName evidence="2">Uncharacterized protein</fullName>
    </submittedName>
</protein>
<gene>
    <name evidence="2" type="ORF">GCM10011503_06030</name>
</gene>
<dbReference type="EMBL" id="BMKF01000001">
    <property type="protein sequence ID" value="GGB60358.1"/>
    <property type="molecule type" value="Genomic_DNA"/>
</dbReference>
<keyword evidence="1" id="KW-0732">Signal</keyword>
<dbReference type="Gene3D" id="3.90.226.10">
    <property type="entry name" value="2-enoyl-CoA Hydratase, Chain A, domain 1"/>
    <property type="match status" value="1"/>
</dbReference>
<comment type="caution">
    <text evidence="2">The sequence shown here is derived from an EMBL/GenBank/DDBJ whole genome shotgun (WGS) entry which is preliminary data.</text>
</comment>
<evidence type="ECO:0000256" key="1">
    <source>
        <dbReference type="SAM" id="SignalP"/>
    </source>
</evidence>